<dbReference type="InterPro" id="IPR008816">
    <property type="entry name" value="Gly_zipper_2TM_dom"/>
</dbReference>
<evidence type="ECO:0000256" key="3">
    <source>
        <dbReference type="ARBA" id="ARBA00015281"/>
    </source>
</evidence>
<gene>
    <name evidence="7" type="ORF">Y88_2563</name>
</gene>
<sequence>MTLKSNSLVVRAALGLAALAGVVSAVPAQAVPLGGYGAPAVLQEAGWHHGPDHDWDRGHGWGGDRGGWGHDGDWDRGGRGWDRGWDRGRGWEDRGFGRDYHDGYRGDWHRSNYYYDGPSWRGRDGRYYCRRSDGTTGLLIGGVAGALIGRGVAGPYGDRTLGTVLGAAGGALIGHAIDRNNVSCR</sequence>
<reference evidence="7 8" key="1">
    <citation type="journal article" date="2012" name="J. Bacteriol.">
        <title>Draft Genome Sequence of Novosphingobium nitrogenifigens Y88T.</title>
        <authorList>
            <person name="Strabala T.J."/>
            <person name="Macdonald L."/>
            <person name="Liu V."/>
            <person name="Smit A.M."/>
        </authorList>
    </citation>
    <scope>NUCLEOTIDE SEQUENCE [LARGE SCALE GENOMIC DNA]</scope>
    <source>
        <strain evidence="7 8">DSM 19370</strain>
    </source>
</reference>
<dbReference type="OrthoDB" id="7429177at2"/>
<feature type="signal peptide" evidence="5">
    <location>
        <begin position="1"/>
        <end position="30"/>
    </location>
</feature>
<dbReference type="InParanoid" id="F1Z6W9"/>
<protein>
    <recommendedName>
        <fullName evidence="3">17 kDa surface antigen</fullName>
    </recommendedName>
</protein>
<comment type="similarity">
    <text evidence="2">Belongs to the rickettsiale 17 kDa surface antigen family.</text>
</comment>
<evidence type="ECO:0000313" key="7">
    <source>
        <dbReference type="EMBL" id="EGD59779.1"/>
    </source>
</evidence>
<dbReference type="Proteomes" id="UP000004728">
    <property type="component" value="Unassembled WGS sequence"/>
</dbReference>
<proteinExistence type="inferred from homology"/>
<name>F1Z6W9_9SPHN</name>
<organism evidence="7 8">
    <name type="scientific">Novosphingobium nitrogenifigens DSM 19370</name>
    <dbReference type="NCBI Taxonomy" id="983920"/>
    <lineage>
        <taxon>Bacteria</taxon>
        <taxon>Pseudomonadati</taxon>
        <taxon>Pseudomonadota</taxon>
        <taxon>Alphaproteobacteria</taxon>
        <taxon>Sphingomonadales</taxon>
        <taxon>Sphingomonadaceae</taxon>
        <taxon>Novosphingobium</taxon>
    </lineage>
</organism>
<accession>F1Z6W9</accession>
<evidence type="ECO:0000256" key="5">
    <source>
        <dbReference type="SAM" id="SignalP"/>
    </source>
</evidence>
<dbReference type="GO" id="GO:0009279">
    <property type="term" value="C:cell outer membrane"/>
    <property type="evidence" value="ECO:0007669"/>
    <property type="project" value="UniProtKB-SubCell"/>
</dbReference>
<feature type="domain" description="Glycine zipper 2TM" evidence="6">
    <location>
        <begin position="137"/>
        <end position="177"/>
    </location>
</feature>
<dbReference type="AlphaFoldDB" id="F1Z6W9"/>
<comment type="subcellular location">
    <subcellularLocation>
        <location evidence="1">Cell outer membrane</location>
        <topology evidence="1">Lipid-anchor</topology>
    </subcellularLocation>
</comment>
<dbReference type="Pfam" id="PF05433">
    <property type="entry name" value="Rick_17kDa_Anti"/>
    <property type="match status" value="1"/>
</dbReference>
<evidence type="ECO:0000259" key="6">
    <source>
        <dbReference type="Pfam" id="PF05433"/>
    </source>
</evidence>
<dbReference type="EMBL" id="AEWJ01000025">
    <property type="protein sequence ID" value="EGD59779.1"/>
    <property type="molecule type" value="Genomic_DNA"/>
</dbReference>
<comment type="caution">
    <text evidence="7">The sequence shown here is derived from an EMBL/GenBank/DDBJ whole genome shotgun (WGS) entry which is preliminary data.</text>
</comment>
<dbReference type="STRING" id="983920.Y88_2563"/>
<keyword evidence="8" id="KW-1185">Reference proteome</keyword>
<evidence type="ECO:0000256" key="1">
    <source>
        <dbReference type="ARBA" id="ARBA00004459"/>
    </source>
</evidence>
<keyword evidence="4" id="KW-0449">Lipoprotein</keyword>
<dbReference type="RefSeq" id="WP_008070163.1">
    <property type="nucleotide sequence ID" value="NZ_AQWK01000003.1"/>
</dbReference>
<evidence type="ECO:0000256" key="2">
    <source>
        <dbReference type="ARBA" id="ARBA00008681"/>
    </source>
</evidence>
<feature type="chain" id="PRO_5003272458" description="17 kDa surface antigen" evidence="5">
    <location>
        <begin position="31"/>
        <end position="185"/>
    </location>
</feature>
<dbReference type="HOGENOM" id="CLU_115318_1_0_5"/>
<dbReference type="eggNOG" id="COG3134">
    <property type="taxonomic scope" value="Bacteria"/>
</dbReference>
<evidence type="ECO:0000313" key="8">
    <source>
        <dbReference type="Proteomes" id="UP000004728"/>
    </source>
</evidence>
<evidence type="ECO:0000256" key="4">
    <source>
        <dbReference type="ARBA" id="ARBA00023288"/>
    </source>
</evidence>
<keyword evidence="5" id="KW-0732">Signal</keyword>